<keyword evidence="3" id="KW-1185">Reference proteome</keyword>
<evidence type="ECO:0000256" key="1">
    <source>
        <dbReference type="SAM" id="MobiDB-lite"/>
    </source>
</evidence>
<dbReference type="EMBL" id="LXQA010382225">
    <property type="protein sequence ID" value="MCI48139.1"/>
    <property type="molecule type" value="Genomic_DNA"/>
</dbReference>
<dbReference type="Proteomes" id="UP000265520">
    <property type="component" value="Unassembled WGS sequence"/>
</dbReference>
<comment type="caution">
    <text evidence="2">The sequence shown here is derived from an EMBL/GenBank/DDBJ whole genome shotgun (WGS) entry which is preliminary data.</text>
</comment>
<evidence type="ECO:0000313" key="3">
    <source>
        <dbReference type="Proteomes" id="UP000265520"/>
    </source>
</evidence>
<proteinExistence type="predicted"/>
<dbReference type="AlphaFoldDB" id="A0A392SHM2"/>
<organism evidence="2 3">
    <name type="scientific">Trifolium medium</name>
    <dbReference type="NCBI Taxonomy" id="97028"/>
    <lineage>
        <taxon>Eukaryota</taxon>
        <taxon>Viridiplantae</taxon>
        <taxon>Streptophyta</taxon>
        <taxon>Embryophyta</taxon>
        <taxon>Tracheophyta</taxon>
        <taxon>Spermatophyta</taxon>
        <taxon>Magnoliopsida</taxon>
        <taxon>eudicotyledons</taxon>
        <taxon>Gunneridae</taxon>
        <taxon>Pentapetalae</taxon>
        <taxon>rosids</taxon>
        <taxon>fabids</taxon>
        <taxon>Fabales</taxon>
        <taxon>Fabaceae</taxon>
        <taxon>Papilionoideae</taxon>
        <taxon>50 kb inversion clade</taxon>
        <taxon>NPAAA clade</taxon>
        <taxon>Hologalegina</taxon>
        <taxon>IRL clade</taxon>
        <taxon>Trifolieae</taxon>
        <taxon>Trifolium</taxon>
    </lineage>
</organism>
<sequence>KYPNNSEDEIMIKVLDHMKNQFFSTFPSRKDKDDSMSTSSQGSMGSNMFEGLAGESQPDEPVLEDFWDAMIQSMTKGKTQK</sequence>
<evidence type="ECO:0000313" key="2">
    <source>
        <dbReference type="EMBL" id="MCI48139.1"/>
    </source>
</evidence>
<reference evidence="2 3" key="1">
    <citation type="journal article" date="2018" name="Front. Plant Sci.">
        <title>Red Clover (Trifolium pratense) and Zigzag Clover (T. medium) - A Picture of Genomic Similarities and Differences.</title>
        <authorList>
            <person name="Dluhosova J."/>
            <person name="Istvanek J."/>
            <person name="Nedelnik J."/>
            <person name="Repkova J."/>
        </authorList>
    </citation>
    <scope>NUCLEOTIDE SEQUENCE [LARGE SCALE GENOMIC DNA]</scope>
    <source>
        <strain evidence="3">cv. 10/8</strain>
        <tissue evidence="2">Leaf</tissue>
    </source>
</reference>
<name>A0A392SHM2_9FABA</name>
<accession>A0A392SHM2</accession>
<protein>
    <submittedName>
        <fullName evidence="2">Uncharacterized protein</fullName>
    </submittedName>
</protein>
<feature type="region of interest" description="Disordered" evidence="1">
    <location>
        <begin position="25"/>
        <end position="59"/>
    </location>
</feature>
<feature type="compositionally biased region" description="Low complexity" evidence="1">
    <location>
        <begin position="36"/>
        <end position="46"/>
    </location>
</feature>
<feature type="non-terminal residue" evidence="2">
    <location>
        <position position="1"/>
    </location>
</feature>